<dbReference type="AlphaFoldDB" id="A0A2U3DVU9"/>
<feature type="region of interest" description="Disordered" evidence="6">
    <location>
        <begin position="614"/>
        <end position="647"/>
    </location>
</feature>
<dbReference type="GO" id="GO:0006400">
    <property type="term" value="P:tRNA modification"/>
    <property type="evidence" value="ECO:0007669"/>
    <property type="project" value="InterPro"/>
</dbReference>
<evidence type="ECO:0000256" key="4">
    <source>
        <dbReference type="ARBA" id="ARBA00022833"/>
    </source>
</evidence>
<evidence type="ECO:0000313" key="9">
    <source>
        <dbReference type="Proteomes" id="UP000245956"/>
    </source>
</evidence>
<dbReference type="PANTHER" id="PTHR46064">
    <property type="entry name" value="QUEUINE TRNA-RIBOSYLTRANSFERASE ACCESSORY SUBUNIT 2"/>
    <property type="match status" value="1"/>
</dbReference>
<gene>
    <name evidence="8" type="ORF">PCL_05074</name>
</gene>
<dbReference type="GO" id="GO:0008479">
    <property type="term" value="F:tRNA-guanosine(34) queuine transglycosylase activity"/>
    <property type="evidence" value="ECO:0007669"/>
    <property type="project" value="UniProtKB-UniRule"/>
</dbReference>
<keyword evidence="2 5" id="KW-0819">tRNA processing</keyword>
<dbReference type="SUPFAM" id="SSF51713">
    <property type="entry name" value="tRNA-guanine transglycosylase"/>
    <property type="match status" value="1"/>
</dbReference>
<evidence type="ECO:0000256" key="1">
    <source>
        <dbReference type="ARBA" id="ARBA00022490"/>
    </source>
</evidence>
<feature type="binding site" evidence="5">
    <location>
        <position position="574"/>
    </location>
    <ligand>
        <name>Zn(2+)</name>
        <dbReference type="ChEBI" id="CHEBI:29105"/>
    </ligand>
</feature>
<feature type="compositionally biased region" description="Basic and acidic residues" evidence="6">
    <location>
        <begin position="616"/>
        <end position="646"/>
    </location>
</feature>
<proteinExistence type="inferred from homology"/>
<comment type="subcellular location">
    <subcellularLocation>
        <location evidence="5">Cytoplasm</location>
    </subcellularLocation>
</comment>
<dbReference type="InterPro" id="IPR050852">
    <property type="entry name" value="Queuine_tRNA-ribosyltrfase"/>
</dbReference>
<dbReference type="EMBL" id="LCWV01000025">
    <property type="protein sequence ID" value="PWI66376.1"/>
    <property type="molecule type" value="Genomic_DNA"/>
</dbReference>
<dbReference type="InterPro" id="IPR002616">
    <property type="entry name" value="tRNA_ribo_trans-like"/>
</dbReference>
<accession>A0A2U3DVU9</accession>
<dbReference type="GO" id="GO:0005737">
    <property type="term" value="C:cytoplasm"/>
    <property type="evidence" value="ECO:0007669"/>
    <property type="project" value="UniProtKB-SubCell"/>
</dbReference>
<dbReference type="NCBIfam" id="TIGR00449">
    <property type="entry name" value="tgt_general"/>
    <property type="match status" value="1"/>
</dbReference>
<comment type="subunit">
    <text evidence="5">Heterodimer of a catalytic subunit and an accessory subunit.</text>
</comment>
<dbReference type="HAMAP" id="MF_03043">
    <property type="entry name" value="QTRT2"/>
    <property type="match status" value="1"/>
</dbReference>
<feature type="domain" description="tRNA-guanine(15) transglycosylase-like" evidence="7">
    <location>
        <begin position="234"/>
        <end position="609"/>
    </location>
</feature>
<keyword evidence="4 5" id="KW-0862">Zinc</keyword>
<organism evidence="8 9">
    <name type="scientific">Purpureocillium lilacinum</name>
    <name type="common">Paecilomyces lilacinus</name>
    <dbReference type="NCBI Taxonomy" id="33203"/>
    <lineage>
        <taxon>Eukaryota</taxon>
        <taxon>Fungi</taxon>
        <taxon>Dikarya</taxon>
        <taxon>Ascomycota</taxon>
        <taxon>Pezizomycotina</taxon>
        <taxon>Sordariomycetes</taxon>
        <taxon>Hypocreomycetidae</taxon>
        <taxon>Hypocreales</taxon>
        <taxon>Ophiocordycipitaceae</taxon>
        <taxon>Purpureocillium</taxon>
    </lineage>
</organism>
<keyword evidence="3 5" id="KW-0479">Metal-binding</keyword>
<reference evidence="8 9" key="1">
    <citation type="journal article" date="2016" name="Front. Microbiol.">
        <title>Genome and transcriptome sequences reveal the specific parasitism of the nematophagous Purpureocillium lilacinum 36-1.</title>
        <authorList>
            <person name="Xie J."/>
            <person name="Li S."/>
            <person name="Mo C."/>
            <person name="Xiao X."/>
            <person name="Peng D."/>
            <person name="Wang G."/>
            <person name="Xiao Y."/>
        </authorList>
    </citation>
    <scope>NUCLEOTIDE SEQUENCE [LARGE SCALE GENOMIC DNA]</scope>
    <source>
        <strain evidence="8 9">36-1</strain>
    </source>
</reference>
<comment type="similarity">
    <text evidence="5">Belongs to the queuine tRNA-ribosyltransferase family. QTRT2 subfamily.</text>
</comment>
<feature type="binding site" evidence="5">
    <location>
        <position position="548"/>
    </location>
    <ligand>
        <name>Zn(2+)</name>
        <dbReference type="ChEBI" id="CHEBI:29105"/>
    </ligand>
</feature>
<dbReference type="Proteomes" id="UP000245956">
    <property type="component" value="Unassembled WGS sequence"/>
</dbReference>
<dbReference type="GO" id="GO:0046872">
    <property type="term" value="F:metal ion binding"/>
    <property type="evidence" value="ECO:0007669"/>
    <property type="project" value="UniProtKB-KW"/>
</dbReference>
<comment type="function">
    <text evidence="5">Non-catalytic subunit of the queuine tRNA-ribosyltransferase (TGT) that catalyzes the base-exchange of a guanine (G) residue with queuine (Q) at position 34 (anticodon wobble position) in tRNAs with GU(N) anticodons (tRNA-Asp, -Asn, -His and -Tyr), resulting in the hypermodified nucleoside queuosine (7-(((4,5-cis-dihydroxy-2-cyclopenten-1-yl)amino)methyl)-7-deazaguanosine).</text>
</comment>
<dbReference type="Gene3D" id="3.20.20.105">
    <property type="entry name" value="Queuine tRNA-ribosyltransferase-like"/>
    <property type="match status" value="1"/>
</dbReference>
<sequence>MEPYASGGRNTKSINGSLLPPSVPGIEYANVGCGPTAIGHWRRAQWRLRPTTGGFAGRLRHCREPSGRCLSPRAAKAAIQGPPAEHRQRPPTSAIWGTLPPMAFCGQPSRLRHTDTEFLTRCHSIGPGWDRRQFAYNSKHFRSRSGTWTLFRALQPHSQDSRGLAERRLLSPCQGSPFSAEAGISDARYLATHNRFTQTLSHANMTDAGPQDPHVMAARRVFEILGSAAADACTARLGRIAFAGRRVIDTPNFTAVTSRGAIPHLTPDNVGKHTSVDATYMALEDFVEKKEPPIYKTPAGEASRLHSFTAMPSDRTTIMGARRCPPVTTPMGNNAKSVTLFTSTGFSSVTIPQYAAAIEALRPDVAIPLADALHTSPTPNSKKLFKMVERTEEWLDELLQHFGPGRDKLDALGVSLFAPVLPVEHPIQWDYLRHLAEDVTDSLSGLAVYNVALLPELTCYQPFASLPKLSLDPPKTPHDILRQISLGVDIVTVPFINTVSDSGIALTFAFPPPSANPNDLLPMGVDMWSPEHATSVTPLADGCKCYTCTHHHRAYLHHLLNAKEMLGWNLLQVHNHHVVQEFFAGVRQSLANGAAAFEEDRKLFLAAYEPELPEGAGERPRARGYHFKSEAGQEKRNKPSWKDLDVKATNGSIEPVVNGLP</sequence>
<dbReference type="PANTHER" id="PTHR46064:SF1">
    <property type="entry name" value="QUEUINE TRNA-RIBOSYLTRANSFERASE ACCESSORY SUBUNIT 2"/>
    <property type="match status" value="1"/>
</dbReference>
<keyword evidence="1 5" id="KW-0963">Cytoplasm</keyword>
<feature type="binding site" evidence="5">
    <location>
        <position position="545"/>
    </location>
    <ligand>
        <name>Zn(2+)</name>
        <dbReference type="ChEBI" id="CHEBI:29105"/>
    </ligand>
</feature>
<comment type="cofactor">
    <cofactor evidence="5">
        <name>Zn(2+)</name>
        <dbReference type="ChEBI" id="CHEBI:29105"/>
    </cofactor>
    <text evidence="5">Binds 1 zinc ion per subunit.</text>
</comment>
<feature type="binding site" evidence="5">
    <location>
        <position position="543"/>
    </location>
    <ligand>
        <name>Zn(2+)</name>
        <dbReference type="ChEBI" id="CHEBI:29105"/>
    </ligand>
</feature>
<protein>
    <recommendedName>
        <fullName evidence="5">Queuine tRNA-ribosyltransferase accessory subunit 2</fullName>
    </recommendedName>
    <alternativeName>
        <fullName evidence="5">Queuine tRNA-ribosyltransferase domain-containing protein 1</fullName>
    </alternativeName>
</protein>
<evidence type="ECO:0000259" key="7">
    <source>
        <dbReference type="Pfam" id="PF01702"/>
    </source>
</evidence>
<evidence type="ECO:0000256" key="6">
    <source>
        <dbReference type="SAM" id="MobiDB-lite"/>
    </source>
</evidence>
<comment type="caution">
    <text evidence="8">The sequence shown here is derived from an EMBL/GenBank/DDBJ whole genome shotgun (WGS) entry which is preliminary data.</text>
</comment>
<evidence type="ECO:0000313" key="8">
    <source>
        <dbReference type="EMBL" id="PWI66376.1"/>
    </source>
</evidence>
<dbReference type="InterPro" id="IPR036511">
    <property type="entry name" value="TGT-like_sf"/>
</dbReference>
<dbReference type="InterPro" id="IPR028592">
    <property type="entry name" value="QTRTD1"/>
</dbReference>
<dbReference type="Pfam" id="PF01702">
    <property type="entry name" value="TGT"/>
    <property type="match status" value="1"/>
</dbReference>
<evidence type="ECO:0000256" key="2">
    <source>
        <dbReference type="ARBA" id="ARBA00022694"/>
    </source>
</evidence>
<name>A0A2U3DVU9_PURLI</name>
<evidence type="ECO:0000256" key="3">
    <source>
        <dbReference type="ARBA" id="ARBA00022723"/>
    </source>
</evidence>
<evidence type="ECO:0000256" key="5">
    <source>
        <dbReference type="HAMAP-Rule" id="MF_03043"/>
    </source>
</evidence>